<dbReference type="EMBL" id="WTMY01000274">
    <property type="protein sequence ID" value="MWL47850.1"/>
    <property type="molecule type" value="Genomic_DNA"/>
</dbReference>
<dbReference type="Proteomes" id="UP000436482">
    <property type="component" value="Unassembled WGS sequence"/>
</dbReference>
<dbReference type="EMBL" id="WTQQ01000153">
    <property type="protein sequence ID" value="MWR89106.1"/>
    <property type="molecule type" value="Genomic_DNA"/>
</dbReference>
<evidence type="ECO:0000313" key="2">
    <source>
        <dbReference type="EMBL" id="MWR89106.1"/>
    </source>
</evidence>
<evidence type="ECO:0000313" key="3">
    <source>
        <dbReference type="EMBL" id="MWT21480.1"/>
    </source>
</evidence>
<evidence type="ECO:0000313" key="1">
    <source>
        <dbReference type="EMBL" id="MWL47850.1"/>
    </source>
</evidence>
<name>A0A6D0EXM7_ECOLX</name>
<accession>A0A6D0EXM7</accession>
<evidence type="ECO:0000313" key="4">
    <source>
        <dbReference type="Proteomes" id="UP000436482"/>
    </source>
</evidence>
<dbReference type="Pfam" id="PF01075">
    <property type="entry name" value="Glyco_transf_9"/>
    <property type="match status" value="1"/>
</dbReference>
<dbReference type="EMBL" id="WTRC01000136">
    <property type="protein sequence ID" value="MWT21480.1"/>
    <property type="molecule type" value="Genomic_DNA"/>
</dbReference>
<dbReference type="SUPFAM" id="SSF53756">
    <property type="entry name" value="UDP-Glycosyltransferase/glycogen phosphorylase"/>
    <property type="match status" value="1"/>
</dbReference>
<feature type="non-terminal residue" evidence="2">
    <location>
        <position position="1"/>
    </location>
</feature>
<dbReference type="GO" id="GO:0016757">
    <property type="term" value="F:glycosyltransferase activity"/>
    <property type="evidence" value="ECO:0007669"/>
    <property type="project" value="InterPro"/>
</dbReference>
<evidence type="ECO:0000313" key="6">
    <source>
        <dbReference type="Proteomes" id="UP000487258"/>
    </source>
</evidence>
<dbReference type="RefSeq" id="WP_284692961.1">
    <property type="nucleotide sequence ID" value="NZ_JBJCIO010000122.1"/>
</dbReference>
<protein>
    <submittedName>
        <fullName evidence="2">Lipopolysaccharide heptosyltransferase 1</fullName>
    </submittedName>
</protein>
<dbReference type="Gene3D" id="3.40.50.2000">
    <property type="entry name" value="Glycogen Phosphorylase B"/>
    <property type="match status" value="1"/>
</dbReference>
<dbReference type="Proteomes" id="UP000487258">
    <property type="component" value="Unassembled WGS sequence"/>
</dbReference>
<reference evidence="1 6" key="1">
    <citation type="submission" date="2019-12" db="EMBL/GenBank/DDBJ databases">
        <title>Enteriobacteria Tanzani isolates_10432.</title>
        <authorList>
            <person name="Subbiah M."/>
            <person name="Call D."/>
        </authorList>
    </citation>
    <scope>NUCLEOTIDE SEQUENCE [LARGE SCALE GENOMIC DNA]</scope>
    <source>
        <strain evidence="1 6">10432wF6</strain>
    </source>
</reference>
<keyword evidence="2" id="KW-0808">Transferase</keyword>
<evidence type="ECO:0000313" key="5">
    <source>
        <dbReference type="Proteomes" id="UP000462410"/>
    </source>
</evidence>
<proteinExistence type="predicted"/>
<dbReference type="InterPro" id="IPR002201">
    <property type="entry name" value="Glyco_trans_9"/>
</dbReference>
<reference evidence="4 5" key="2">
    <citation type="submission" date="2019-12" db="EMBL/GenBank/DDBJ databases">
        <title>Enteriobacteria Tanzani isolates_8377-8380.</title>
        <authorList>
            <person name="Subbiah M."/>
            <person name="Call D."/>
        </authorList>
    </citation>
    <scope>NUCLEOTIDE SEQUENCE [LARGE SCALE GENOMIC DNA]</scope>
    <source>
        <strain evidence="3 5">8378wH8</strain>
        <strain evidence="2 4">8379wE6</strain>
    </source>
</reference>
<organism evidence="2 4">
    <name type="scientific">Escherichia coli</name>
    <dbReference type="NCBI Taxonomy" id="562"/>
    <lineage>
        <taxon>Bacteria</taxon>
        <taxon>Pseudomonadati</taxon>
        <taxon>Pseudomonadota</taxon>
        <taxon>Gammaproteobacteria</taxon>
        <taxon>Enterobacterales</taxon>
        <taxon>Enterobacteriaceae</taxon>
        <taxon>Escherichia</taxon>
    </lineage>
</organism>
<dbReference type="AlphaFoldDB" id="A0A6D0EXM7"/>
<comment type="caution">
    <text evidence="2">The sequence shown here is derived from an EMBL/GenBank/DDBJ whole genome shotgun (WGS) entry which is preliminary data.</text>
</comment>
<gene>
    <name evidence="3" type="ORF">GP965_11180</name>
    <name evidence="2" type="ORF">GP979_12450</name>
    <name evidence="1" type="ORF">GQM04_20460</name>
</gene>
<sequence>GAKFVVSVDTGLSHLTAALDRPNITVYGPTDPGLIGGYGKNQVECRSTSMSLADLPAQTVFQNLNLEIITNKLTSEIR</sequence>
<dbReference type="Proteomes" id="UP000462410">
    <property type="component" value="Unassembled WGS sequence"/>
</dbReference>